<feature type="compositionally biased region" description="Basic and acidic residues" evidence="12">
    <location>
        <begin position="533"/>
        <end position="548"/>
    </location>
</feature>
<dbReference type="Pfam" id="PF22608">
    <property type="entry name" value="DNAX_ATPase_lid"/>
    <property type="match status" value="1"/>
</dbReference>
<evidence type="ECO:0000313" key="15">
    <source>
        <dbReference type="Proteomes" id="UP000036097"/>
    </source>
</evidence>
<accession>A0A0J1HC60</accession>
<dbReference type="InterPro" id="IPR038249">
    <property type="entry name" value="PolIII_tau_V_sf"/>
</dbReference>
<evidence type="ECO:0000256" key="5">
    <source>
        <dbReference type="ARBA" id="ARBA00022723"/>
    </source>
</evidence>
<name>A0A0J1HC60_9GAMM</name>
<dbReference type="Proteomes" id="UP000036097">
    <property type="component" value="Unassembled WGS sequence"/>
</dbReference>
<keyword evidence="15" id="KW-1185">Reference proteome</keyword>
<evidence type="ECO:0000256" key="11">
    <source>
        <dbReference type="RuleBase" id="RU364063"/>
    </source>
</evidence>
<dbReference type="GO" id="GO:0009360">
    <property type="term" value="C:DNA polymerase III complex"/>
    <property type="evidence" value="ECO:0007669"/>
    <property type="project" value="InterPro"/>
</dbReference>
<dbReference type="CDD" id="cd18137">
    <property type="entry name" value="HLD_clamp_pol_III_gamma_tau"/>
    <property type="match status" value="1"/>
</dbReference>
<dbReference type="Pfam" id="PF12170">
    <property type="entry name" value="DNA_pol3_tau_5"/>
    <property type="match status" value="1"/>
</dbReference>
<dbReference type="GO" id="GO:0003887">
    <property type="term" value="F:DNA-directed DNA polymerase activity"/>
    <property type="evidence" value="ECO:0007669"/>
    <property type="project" value="UniProtKB-KW"/>
</dbReference>
<dbReference type="InterPro" id="IPR022001">
    <property type="entry name" value="DNA_pol3_tau_IV"/>
</dbReference>
<dbReference type="FunFam" id="1.10.8.60:FF:000013">
    <property type="entry name" value="DNA polymerase III subunit gamma/tau"/>
    <property type="match status" value="1"/>
</dbReference>
<dbReference type="InterPro" id="IPR008921">
    <property type="entry name" value="DNA_pol3_clamp-load_cplx_C"/>
</dbReference>
<keyword evidence="8 11" id="KW-0067">ATP-binding</keyword>
<evidence type="ECO:0000256" key="12">
    <source>
        <dbReference type="SAM" id="MobiDB-lite"/>
    </source>
</evidence>
<dbReference type="InterPro" id="IPR045085">
    <property type="entry name" value="HLD_clamp_pol_III_gamma_tau"/>
</dbReference>
<sequence>MSYQVLARKWRPHQFGDVVGQSHVLTALENALAHNRLHHAYLFSGTRGVGKTTIARIFAKGLNCEQGITASPCGQCETCKEIDEGRFVDLLEIDAASRTKVEDTRELLDNVQYKPTRGRFKVYLIDEVHMLSRHSFNALLKTLEEPPEYVKFILATTDPQKLPVTILSRCLQFHLKHLDSGQIQSQLERVLTQEQVTFEPRALGLLARAAEGSMRDALSLADQAIALGNGQVGVQAVSEMLGTLNTEQALYLLESIAQGQAEPAMACLRELAEVGVEWDSLLRELATQLHRVAMFQALPATLDESAPDAERISLLGSQISPQEVQLHYQIALQGRQDLAFAPDGRTGLEMVLLRMLAFRPVAVSAISPQSVDVPAVQPPPTAMGAVSAPTQPSQVPAGQGMQRVQALKAQMNNGQAQGAPASSATANNVPTNSAPHQNGGYSEPAPQPMAGSGYGEPPLSPSAGHEAGYQVSPAQPQYQQPLQQQQPQQQQPHQPPMQQPHVPSDLSPAQPEARPVSAASGLLAARNKLRSQTKRDGGAEPQSPKKSEPVPAKKVASSVLDRIATRQSTRPGTVNPAMPVPGSIVPESENCAATDQSEEYQWRPMLTVEEDIVADVAPAELKQALEHEKTPEMVKVLVNEAANQDSWSDWVTKLNVGRMVQQLALNSSFERNGGQVTLCLRPSQKHLDTPKAREHLTQALADLLGEAVTVEIELSDRGRSPLEWREALYQEKLDQARASLKSDSNVNFICQRFAAVLDEDSVRPL</sequence>
<dbReference type="InterPro" id="IPR003593">
    <property type="entry name" value="AAA+_ATPase"/>
</dbReference>
<dbReference type="Gene3D" id="1.20.272.10">
    <property type="match status" value="1"/>
</dbReference>
<comment type="similarity">
    <text evidence="1 11">Belongs to the DnaX/STICHEL family.</text>
</comment>
<dbReference type="STRING" id="1195763.ABT56_03150"/>
<evidence type="ECO:0000256" key="2">
    <source>
        <dbReference type="ARBA" id="ARBA00022679"/>
    </source>
</evidence>
<dbReference type="EC" id="2.7.7.7" evidence="11"/>
<organism evidence="14 15">
    <name type="scientific">Photobacterium aquae</name>
    <dbReference type="NCBI Taxonomy" id="1195763"/>
    <lineage>
        <taxon>Bacteria</taxon>
        <taxon>Pseudomonadati</taxon>
        <taxon>Pseudomonadota</taxon>
        <taxon>Gammaproteobacteria</taxon>
        <taxon>Vibrionales</taxon>
        <taxon>Vibrionaceae</taxon>
        <taxon>Photobacterium</taxon>
    </lineage>
</organism>
<dbReference type="GO" id="GO:0046872">
    <property type="term" value="F:metal ion binding"/>
    <property type="evidence" value="ECO:0007669"/>
    <property type="project" value="UniProtKB-KW"/>
</dbReference>
<comment type="catalytic activity">
    <reaction evidence="10 11">
        <text>DNA(n) + a 2'-deoxyribonucleoside 5'-triphosphate = DNA(n+1) + diphosphate</text>
        <dbReference type="Rhea" id="RHEA:22508"/>
        <dbReference type="Rhea" id="RHEA-COMP:17339"/>
        <dbReference type="Rhea" id="RHEA-COMP:17340"/>
        <dbReference type="ChEBI" id="CHEBI:33019"/>
        <dbReference type="ChEBI" id="CHEBI:61560"/>
        <dbReference type="ChEBI" id="CHEBI:173112"/>
        <dbReference type="EC" id="2.7.7.7"/>
    </reaction>
</comment>
<dbReference type="CDD" id="cd00009">
    <property type="entry name" value="AAA"/>
    <property type="match status" value="1"/>
</dbReference>
<dbReference type="Pfam" id="PF12168">
    <property type="entry name" value="DNA_pol3_tau_4"/>
    <property type="match status" value="1"/>
</dbReference>
<dbReference type="Gene3D" id="3.40.50.300">
    <property type="entry name" value="P-loop containing nucleotide triphosphate hydrolases"/>
    <property type="match status" value="1"/>
</dbReference>
<dbReference type="InterPro" id="IPR021029">
    <property type="entry name" value="DNA_pol_III_tau_dom-5"/>
</dbReference>
<dbReference type="GO" id="GO:0003677">
    <property type="term" value="F:DNA binding"/>
    <property type="evidence" value="ECO:0007669"/>
    <property type="project" value="InterPro"/>
</dbReference>
<evidence type="ECO:0000256" key="7">
    <source>
        <dbReference type="ARBA" id="ARBA00022833"/>
    </source>
</evidence>
<dbReference type="EMBL" id="LDOT01000002">
    <property type="protein sequence ID" value="KLV09206.1"/>
    <property type="molecule type" value="Genomic_DNA"/>
</dbReference>
<reference evidence="14 15" key="1">
    <citation type="submission" date="2015-05" db="EMBL/GenBank/DDBJ databases">
        <title>Photobacterium galathea sp. nov.</title>
        <authorList>
            <person name="Machado H."/>
            <person name="Gram L."/>
        </authorList>
    </citation>
    <scope>NUCLEOTIDE SEQUENCE [LARGE SCALE GENOMIC DNA]</scope>
    <source>
        <strain evidence="14 15">CGMCC 1.12159</strain>
    </source>
</reference>
<dbReference type="SUPFAM" id="SSF48019">
    <property type="entry name" value="post-AAA+ oligomerization domain-like"/>
    <property type="match status" value="1"/>
</dbReference>
<dbReference type="InterPro" id="IPR022754">
    <property type="entry name" value="DNA_pol_III_gamma-3"/>
</dbReference>
<keyword evidence="7" id="KW-0862">Zinc</keyword>
<keyword evidence="6 11" id="KW-0547">Nucleotide-binding</keyword>
<evidence type="ECO:0000256" key="10">
    <source>
        <dbReference type="ARBA" id="ARBA00049244"/>
    </source>
</evidence>
<comment type="function">
    <text evidence="11">DNA polymerase III is a complex, multichain enzyme responsible for most of the replicative synthesis in bacteria. This DNA polymerase also exhibits 3' to 5' exonuclease activity.</text>
</comment>
<protein>
    <recommendedName>
        <fullName evidence="11">DNA polymerase III subunit gamma/tau</fullName>
        <ecNumber evidence="11">2.7.7.7</ecNumber>
    </recommendedName>
</protein>
<keyword evidence="2 11" id="KW-0808">Transferase</keyword>
<dbReference type="GO" id="GO:0005524">
    <property type="term" value="F:ATP binding"/>
    <property type="evidence" value="ECO:0007669"/>
    <property type="project" value="UniProtKB-KW"/>
</dbReference>
<evidence type="ECO:0000259" key="13">
    <source>
        <dbReference type="SMART" id="SM00382"/>
    </source>
</evidence>
<dbReference type="NCBIfam" id="NF005942">
    <property type="entry name" value="PRK07994.1"/>
    <property type="match status" value="1"/>
</dbReference>
<comment type="caution">
    <text evidence="14">The sequence shown here is derived from an EMBL/GenBank/DDBJ whole genome shotgun (WGS) entry which is preliminary data.</text>
</comment>
<dbReference type="Gene3D" id="1.10.8.60">
    <property type="match status" value="1"/>
</dbReference>
<dbReference type="InterPro" id="IPR027417">
    <property type="entry name" value="P-loop_NTPase"/>
</dbReference>
<feature type="compositionally biased region" description="Low complexity" evidence="12">
    <location>
        <begin position="473"/>
        <end position="492"/>
    </location>
</feature>
<evidence type="ECO:0000256" key="8">
    <source>
        <dbReference type="ARBA" id="ARBA00022840"/>
    </source>
</evidence>
<evidence type="ECO:0000256" key="4">
    <source>
        <dbReference type="ARBA" id="ARBA00022705"/>
    </source>
</evidence>
<dbReference type="Gene3D" id="3.30.300.150">
    <property type="entry name" value="DNA polymerase III, tau subunit, domain V"/>
    <property type="match status" value="1"/>
</dbReference>
<comment type="subunit">
    <text evidence="11">DNA polymerase III contains a core (composed of alpha, epsilon and theta chains) that associates with a tau subunit. This core dimerizes to form the POLIII' complex. PolIII' associates with the gamma complex (composed of gamma, delta, delta', psi and chi chains) and with the beta chain to form the complete DNA polymerase III complex.</text>
</comment>
<keyword evidence="4 11" id="KW-0235">DNA replication</keyword>
<gene>
    <name evidence="11" type="primary">dnaX</name>
    <name evidence="14" type="ORF">ABT56_03150</name>
</gene>
<dbReference type="NCBIfam" id="NF004046">
    <property type="entry name" value="PRK05563.1"/>
    <property type="match status" value="1"/>
</dbReference>
<evidence type="ECO:0000256" key="9">
    <source>
        <dbReference type="ARBA" id="ARBA00022932"/>
    </source>
</evidence>
<dbReference type="Pfam" id="PF12169">
    <property type="entry name" value="DNA_pol3_gamma3"/>
    <property type="match status" value="1"/>
</dbReference>
<dbReference type="InterPro" id="IPR050238">
    <property type="entry name" value="DNA_Rep/Repair_Clamp_Loader"/>
</dbReference>
<proteinExistence type="inferred from homology"/>
<keyword evidence="5" id="KW-0479">Metal-binding</keyword>
<dbReference type="FunFam" id="3.40.50.300:FF:000014">
    <property type="entry name" value="DNA polymerase III subunit gamma/tau"/>
    <property type="match status" value="1"/>
</dbReference>
<dbReference type="SUPFAM" id="SSF52540">
    <property type="entry name" value="P-loop containing nucleoside triphosphate hydrolases"/>
    <property type="match status" value="1"/>
</dbReference>
<dbReference type="PATRIC" id="fig|1195763.3.peg.678"/>
<dbReference type="FunFam" id="1.20.272.10:FF:000003">
    <property type="entry name" value="DNA polymerase III subunit gamma/tau"/>
    <property type="match status" value="1"/>
</dbReference>
<dbReference type="Pfam" id="PF13177">
    <property type="entry name" value="DNA_pol3_delta2"/>
    <property type="match status" value="1"/>
</dbReference>
<feature type="region of interest" description="Disordered" evidence="12">
    <location>
        <begin position="531"/>
        <end position="585"/>
    </location>
</feature>
<keyword evidence="3 11" id="KW-0548">Nucleotidyltransferase</keyword>
<dbReference type="NCBIfam" id="TIGR02397">
    <property type="entry name" value="dnaX_nterm"/>
    <property type="match status" value="1"/>
</dbReference>
<feature type="region of interest" description="Disordered" evidence="12">
    <location>
        <begin position="381"/>
        <end position="518"/>
    </location>
</feature>
<evidence type="ECO:0000256" key="3">
    <source>
        <dbReference type="ARBA" id="ARBA00022695"/>
    </source>
</evidence>
<feature type="compositionally biased region" description="Polar residues" evidence="12">
    <location>
        <begin position="410"/>
        <end position="440"/>
    </location>
</feature>
<evidence type="ECO:0000256" key="1">
    <source>
        <dbReference type="ARBA" id="ARBA00006360"/>
    </source>
</evidence>
<dbReference type="InterPro" id="IPR012763">
    <property type="entry name" value="DNA_pol_III_sug/sutau_N"/>
</dbReference>
<dbReference type="RefSeq" id="WP_047877367.1">
    <property type="nucleotide sequence ID" value="NZ_LDOT01000002.1"/>
</dbReference>
<evidence type="ECO:0000256" key="6">
    <source>
        <dbReference type="ARBA" id="ARBA00022741"/>
    </source>
</evidence>
<evidence type="ECO:0000313" key="14">
    <source>
        <dbReference type="EMBL" id="KLV09206.1"/>
    </source>
</evidence>
<dbReference type="PANTHER" id="PTHR11669">
    <property type="entry name" value="REPLICATION FACTOR C / DNA POLYMERASE III GAMMA-TAU SUBUNIT"/>
    <property type="match status" value="1"/>
</dbReference>
<keyword evidence="9 11" id="KW-0239">DNA-directed DNA polymerase</keyword>
<dbReference type="GO" id="GO:0006261">
    <property type="term" value="P:DNA-templated DNA replication"/>
    <property type="evidence" value="ECO:0007669"/>
    <property type="project" value="TreeGrafter"/>
</dbReference>
<dbReference type="OrthoDB" id="9810148at2"/>
<dbReference type="AlphaFoldDB" id="A0A0J1HC60"/>
<feature type="domain" description="AAA+ ATPase" evidence="13">
    <location>
        <begin position="37"/>
        <end position="178"/>
    </location>
</feature>
<dbReference type="SMART" id="SM00382">
    <property type="entry name" value="AAA"/>
    <property type="match status" value="1"/>
</dbReference>
<dbReference type="PANTHER" id="PTHR11669:SF0">
    <property type="entry name" value="PROTEIN STICHEL-LIKE 2"/>
    <property type="match status" value="1"/>
</dbReference>